<feature type="domain" description="Helicase C-terminal" evidence="2">
    <location>
        <begin position="562"/>
        <end position="707"/>
    </location>
</feature>
<dbReference type="SMART" id="SM00487">
    <property type="entry name" value="DEXDc"/>
    <property type="match status" value="1"/>
</dbReference>
<feature type="domain" description="Helicase ATP-binding" evidence="1">
    <location>
        <begin position="347"/>
        <end position="502"/>
    </location>
</feature>
<dbReference type="GO" id="GO:0003677">
    <property type="term" value="F:DNA binding"/>
    <property type="evidence" value="ECO:0007669"/>
    <property type="project" value="InterPro"/>
</dbReference>
<evidence type="ECO:0000313" key="4">
    <source>
        <dbReference type="Proteomes" id="UP000677305"/>
    </source>
</evidence>
<dbReference type="InterPro" id="IPR001650">
    <property type="entry name" value="Helicase_C-like"/>
</dbReference>
<dbReference type="CDD" id="cd09203">
    <property type="entry name" value="PLDc_N_DEXD_b1"/>
    <property type="match status" value="1"/>
</dbReference>
<evidence type="ECO:0000259" key="1">
    <source>
        <dbReference type="PROSITE" id="PS51192"/>
    </source>
</evidence>
<dbReference type="SMART" id="SM00490">
    <property type="entry name" value="HELICc"/>
    <property type="match status" value="1"/>
</dbReference>
<dbReference type="InterPro" id="IPR027417">
    <property type="entry name" value="P-loop_NTPase"/>
</dbReference>
<organism evidence="3 4">
    <name type="scientific">Vallitalea guaymasensis</name>
    <dbReference type="NCBI Taxonomy" id="1185412"/>
    <lineage>
        <taxon>Bacteria</taxon>
        <taxon>Bacillati</taxon>
        <taxon>Bacillota</taxon>
        <taxon>Clostridia</taxon>
        <taxon>Lachnospirales</taxon>
        <taxon>Vallitaleaceae</taxon>
        <taxon>Vallitalea</taxon>
    </lineage>
</organism>
<dbReference type="SUPFAM" id="SSF56024">
    <property type="entry name" value="Phospholipase D/nuclease"/>
    <property type="match status" value="1"/>
</dbReference>
<keyword evidence="4" id="KW-1185">Reference proteome</keyword>
<dbReference type="PANTHER" id="PTHR47962:SF7">
    <property type="entry name" value="MITOCHONDRIAL ATP-DEPENDENT HELICASE IRC3-RELATED"/>
    <property type="match status" value="1"/>
</dbReference>
<dbReference type="Gene3D" id="3.30.870.10">
    <property type="entry name" value="Endonuclease Chain A"/>
    <property type="match status" value="1"/>
</dbReference>
<dbReference type="Pfam" id="PF00271">
    <property type="entry name" value="Helicase_C"/>
    <property type="match status" value="1"/>
</dbReference>
<dbReference type="Gene3D" id="3.40.50.300">
    <property type="entry name" value="P-loop containing nucleotide triphosphate hydrolases"/>
    <property type="match status" value="2"/>
</dbReference>
<dbReference type="SUPFAM" id="SSF52540">
    <property type="entry name" value="P-loop containing nucleoside triphosphate hydrolases"/>
    <property type="match status" value="1"/>
</dbReference>
<dbReference type="Pfam" id="PF11907">
    <property type="entry name" value="DUF3427"/>
    <property type="match status" value="1"/>
</dbReference>
<dbReference type="GO" id="GO:0005524">
    <property type="term" value="F:ATP binding"/>
    <property type="evidence" value="ECO:0007669"/>
    <property type="project" value="InterPro"/>
</dbReference>
<accession>A0A8J8M8E1</accession>
<evidence type="ECO:0000313" key="3">
    <source>
        <dbReference type="EMBL" id="QUH28108.1"/>
    </source>
</evidence>
<dbReference type="Pfam" id="PF04851">
    <property type="entry name" value="ResIII"/>
    <property type="match status" value="1"/>
</dbReference>
<dbReference type="REBASE" id="494791">
    <property type="entry name" value="Vgu1766ORF3930P"/>
</dbReference>
<dbReference type="CDD" id="cd18799">
    <property type="entry name" value="SF2_C_EcoAI-like"/>
    <property type="match status" value="1"/>
</dbReference>
<name>A0A8J8M8E1_9FIRM</name>
<dbReference type="InterPro" id="IPR014001">
    <property type="entry name" value="Helicase_ATP-bd"/>
</dbReference>
<dbReference type="KEGG" id="vgu:HYG85_03930"/>
<dbReference type="InterPro" id="IPR006935">
    <property type="entry name" value="Helicase/UvrB_N"/>
</dbReference>
<dbReference type="EMBL" id="CP058561">
    <property type="protein sequence ID" value="QUH28108.1"/>
    <property type="molecule type" value="Genomic_DNA"/>
</dbReference>
<dbReference type="Pfam" id="PF13091">
    <property type="entry name" value="PLDc_2"/>
    <property type="match status" value="1"/>
</dbReference>
<dbReference type="CDD" id="cd18032">
    <property type="entry name" value="DEXHc_RE_I_III_res"/>
    <property type="match status" value="1"/>
</dbReference>
<dbReference type="Proteomes" id="UP000677305">
    <property type="component" value="Chromosome"/>
</dbReference>
<dbReference type="InterPro" id="IPR025202">
    <property type="entry name" value="PLD-like_dom"/>
</dbReference>
<dbReference type="InterPro" id="IPR052511">
    <property type="entry name" value="ATP-dep_Helicase"/>
</dbReference>
<gene>
    <name evidence="3" type="ORF">HYG85_03930</name>
</gene>
<evidence type="ECO:0000259" key="2">
    <source>
        <dbReference type="PROSITE" id="PS51194"/>
    </source>
</evidence>
<dbReference type="RefSeq" id="WP_212692374.1">
    <property type="nucleotide sequence ID" value="NZ_CP058561.1"/>
</dbReference>
<sequence length="1056" mass="122080">MIQGIYEQLINKEIENKIAHLEELNQYSQKKSIDEAEAHLILSKYIEEVVRKALIFIREDNRKDRKDKRNLVYQIELCNRLIQLLSDNLDLETFNNYKVSETSELLLSIYSTLNTASTVNDKLLPVRPATSIATSSLFTGSVKEPDLVSELKKEIQSSDRIDMLISFIKWSGLRLIFDELKKFTKDGNKKVRIITTCYMGATDAGAIEKLAKLPNVEIKISYETKRTRLHAKSYLFYRDSGFTTAYIGSSNMSKVAMTSGLEWNLKVSEKDSFDVVRKFQATFESYWNSYDFESFISGSEAHKEKLKSAILKERRGDYDNNMTSSMTFFDIRPHAYQQDILNTLQAEREIFGKYKNLVVAATGVGKTVIAAFDFKQYYKKNPNAKLLFIAHREEILKQAMDTFRGILKEPDFGELLTGNSKPDSLDHLFVTIQSFNSQKLISKTTSDFYNFIIIDEFHHSASNSYGTLLSYYEPNILLGLTATPERMDGKNILEIFDGHIASEMRLPEAIDHKLLSPFHYFCVSDDIDLSGLKWTNGGYQVSDLTNLYKINHEKRIRTVLNSMERYLTDFDDLKALGFCVSVEHAEFMTKSFNDYGIEAISVTGKTDKNLRNQAKNKLKSGQIKIIFTVDVYNEGVDIQEVNTVLFLRPTQSLTVFLQQLGRGLRHAENKECLTVLDYVGRAHEKYNYEERFRALIHKSKRSVRDSIGDEILSLPRGCHIKMEKLAKEYILSNIRNATINKNAIISRIRTYQTETNCPLTLRNFLKYHDMSLIDFYGKSGNRSLYSLECIALNKTMDSSYDMTMVKRFKNLFYMDSKRLLSIGIKYFCGDMEEIIDTKVKAIFYYSFYNKTPDNEGFKCMNDGLNKIRKNKMLCEEIIEILTYQYVHISFVDNHQQMNIDSPLDVHCTYTSNQILAGLGYYNEVLMPAFREGVLHIEKGNTDIFLITLNKSDKDFSEVTMYEDYPINNNLFHWQTQNRISESTPTAQRYINHIKNNHDILLFVREYKKCDGIVSPFIFMGKAKYVSHSGSKPMSFIWKLEDDMPARFLEENVNLAN</sequence>
<protein>
    <submittedName>
        <fullName evidence="3">DUF3427 domain-containing protein</fullName>
    </submittedName>
</protein>
<dbReference type="InterPro" id="IPR021835">
    <property type="entry name" value="DUF3427"/>
</dbReference>
<dbReference type="PROSITE" id="PS51192">
    <property type="entry name" value="HELICASE_ATP_BIND_1"/>
    <property type="match status" value="1"/>
</dbReference>
<reference evidence="3 4" key="1">
    <citation type="submission" date="2020-07" db="EMBL/GenBank/DDBJ databases">
        <title>Vallitalea guaymasensis genome.</title>
        <authorList>
            <person name="Postec A."/>
        </authorList>
    </citation>
    <scope>NUCLEOTIDE SEQUENCE [LARGE SCALE GENOMIC DNA]</scope>
    <source>
        <strain evidence="3 4">Ra1766G1</strain>
    </source>
</reference>
<proteinExistence type="predicted"/>
<dbReference type="PROSITE" id="PS51194">
    <property type="entry name" value="HELICASE_CTER"/>
    <property type="match status" value="1"/>
</dbReference>
<dbReference type="AlphaFoldDB" id="A0A8J8M8E1"/>
<dbReference type="GO" id="GO:0016887">
    <property type="term" value="F:ATP hydrolysis activity"/>
    <property type="evidence" value="ECO:0007669"/>
    <property type="project" value="TreeGrafter"/>
</dbReference>
<dbReference type="PANTHER" id="PTHR47962">
    <property type="entry name" value="ATP-DEPENDENT HELICASE LHR-RELATED-RELATED"/>
    <property type="match status" value="1"/>
</dbReference>